<protein>
    <submittedName>
        <fullName evidence="6">Mercuric resistance operon regulatory protein</fullName>
    </submittedName>
</protein>
<keyword evidence="7" id="KW-1185">Reference proteome</keyword>
<keyword evidence="3" id="KW-0238">DNA-binding</keyword>
<sequence>MRIGELARRTSVSERMLRYYEHEGLLKPKRTDSGYREYGPDEIDAVHRIRVLSSAGLKISSIRMLLPCVLGPAPVFHPCAEVRAALRREAENLEAKLSHLGESRQMVASLLHAIDTNESLQLSARTSYSVDTP</sequence>
<dbReference type="CDD" id="cd01282">
    <property type="entry name" value="HTH_MerR-like_sg3"/>
    <property type="match status" value="1"/>
</dbReference>
<dbReference type="Gene3D" id="1.10.1660.10">
    <property type="match status" value="1"/>
</dbReference>
<accession>A0ABM8U6Y6</accession>
<evidence type="ECO:0000256" key="2">
    <source>
        <dbReference type="ARBA" id="ARBA00023015"/>
    </source>
</evidence>
<dbReference type="RefSeq" id="WP_267478873.1">
    <property type="nucleotide sequence ID" value="NZ_CAJQYY010000021.1"/>
</dbReference>
<reference evidence="6 7" key="1">
    <citation type="submission" date="2021-04" db="EMBL/GenBank/DDBJ databases">
        <authorList>
            <person name="Vanwijnsberghe S."/>
        </authorList>
    </citation>
    <scope>NUCLEOTIDE SEQUENCE [LARGE SCALE GENOMIC DNA]</scope>
    <source>
        <strain evidence="6 7">LMG 32171</strain>
    </source>
</reference>
<dbReference type="InterPro" id="IPR000551">
    <property type="entry name" value="MerR-type_HTH_dom"/>
</dbReference>
<comment type="caution">
    <text evidence="6">The sequence shown here is derived from an EMBL/GenBank/DDBJ whole genome shotgun (WGS) entry which is preliminary data.</text>
</comment>
<evidence type="ECO:0000313" key="6">
    <source>
        <dbReference type="EMBL" id="CAG4909823.1"/>
    </source>
</evidence>
<dbReference type="PRINTS" id="PR00040">
    <property type="entry name" value="HTHMERR"/>
</dbReference>
<keyword evidence="1" id="KW-0678">Repressor</keyword>
<dbReference type="SUPFAM" id="SSF46955">
    <property type="entry name" value="Putative DNA-binding domain"/>
    <property type="match status" value="1"/>
</dbReference>
<dbReference type="Pfam" id="PF13411">
    <property type="entry name" value="MerR_1"/>
    <property type="match status" value="1"/>
</dbReference>
<evidence type="ECO:0000313" key="7">
    <source>
        <dbReference type="Proteomes" id="UP000789752"/>
    </source>
</evidence>
<dbReference type="PROSITE" id="PS00552">
    <property type="entry name" value="HTH_MERR_1"/>
    <property type="match status" value="1"/>
</dbReference>
<dbReference type="EMBL" id="CAJQYY010000021">
    <property type="protein sequence ID" value="CAG4909823.1"/>
    <property type="molecule type" value="Genomic_DNA"/>
</dbReference>
<keyword evidence="2" id="KW-0805">Transcription regulation</keyword>
<gene>
    <name evidence="6" type="primary">merR1</name>
    <name evidence="6" type="ORF">R54767_03638</name>
</gene>
<dbReference type="SMART" id="SM00422">
    <property type="entry name" value="HTH_MERR"/>
    <property type="match status" value="1"/>
</dbReference>
<evidence type="ECO:0000256" key="3">
    <source>
        <dbReference type="ARBA" id="ARBA00023125"/>
    </source>
</evidence>
<organism evidence="6 7">
    <name type="scientific">Paraburkholderia gardini</name>
    <dbReference type="NCBI Taxonomy" id="2823469"/>
    <lineage>
        <taxon>Bacteria</taxon>
        <taxon>Pseudomonadati</taxon>
        <taxon>Pseudomonadota</taxon>
        <taxon>Betaproteobacteria</taxon>
        <taxon>Burkholderiales</taxon>
        <taxon>Burkholderiaceae</taxon>
        <taxon>Paraburkholderia</taxon>
    </lineage>
</organism>
<dbReference type="InterPro" id="IPR047057">
    <property type="entry name" value="MerR_fam"/>
</dbReference>
<dbReference type="PROSITE" id="PS50937">
    <property type="entry name" value="HTH_MERR_2"/>
    <property type="match status" value="1"/>
</dbReference>
<proteinExistence type="predicted"/>
<dbReference type="PANTHER" id="PTHR30204">
    <property type="entry name" value="REDOX-CYCLING DRUG-SENSING TRANSCRIPTIONAL ACTIVATOR SOXR"/>
    <property type="match status" value="1"/>
</dbReference>
<feature type="domain" description="HTH merR-type" evidence="5">
    <location>
        <begin position="1"/>
        <end position="68"/>
    </location>
</feature>
<keyword evidence="4" id="KW-0804">Transcription</keyword>
<evidence type="ECO:0000259" key="5">
    <source>
        <dbReference type="PROSITE" id="PS50937"/>
    </source>
</evidence>
<dbReference type="Proteomes" id="UP000789752">
    <property type="component" value="Unassembled WGS sequence"/>
</dbReference>
<dbReference type="PANTHER" id="PTHR30204:SF69">
    <property type="entry name" value="MERR-FAMILY TRANSCRIPTIONAL REGULATOR"/>
    <property type="match status" value="1"/>
</dbReference>
<dbReference type="InterPro" id="IPR009061">
    <property type="entry name" value="DNA-bd_dom_put_sf"/>
</dbReference>
<evidence type="ECO:0000256" key="4">
    <source>
        <dbReference type="ARBA" id="ARBA00023163"/>
    </source>
</evidence>
<evidence type="ECO:0000256" key="1">
    <source>
        <dbReference type="ARBA" id="ARBA00022491"/>
    </source>
</evidence>
<name>A0ABM8U6Y6_9BURK</name>